<reference evidence="2" key="1">
    <citation type="journal article" date="2022" name="G3 (Bethesda)">
        <title>High quality genome of the basidiomycete yeast Dioszegia hungarica PDD-24b-2 isolated from cloud water.</title>
        <authorList>
            <person name="Jarrige D."/>
            <person name="Haridas S."/>
            <person name="Bleykasten-Grosshans C."/>
            <person name="Joly M."/>
            <person name="Nadalig T."/>
            <person name="Sancelme M."/>
            <person name="Vuilleumier S."/>
            <person name="Grigoriev I.V."/>
            <person name="Amato P."/>
            <person name="Bringel F."/>
        </authorList>
    </citation>
    <scope>NUCLEOTIDE SEQUENCE</scope>
    <source>
        <strain evidence="2">PDD-24b-2</strain>
    </source>
</reference>
<dbReference type="EMBL" id="JAKWFO010000003">
    <property type="protein sequence ID" value="KAI9638205.1"/>
    <property type="molecule type" value="Genomic_DNA"/>
</dbReference>
<feature type="compositionally biased region" description="Basic and acidic residues" evidence="1">
    <location>
        <begin position="201"/>
        <end position="213"/>
    </location>
</feature>
<protein>
    <recommendedName>
        <fullName evidence="4">Coiled-coil domain-containing protein 43</fullName>
    </recommendedName>
</protein>
<dbReference type="GeneID" id="77731273"/>
<gene>
    <name evidence="2" type="ORF">MKK02DRAFT_42593</name>
</gene>
<name>A0AA38LWB6_9TREE</name>
<evidence type="ECO:0008006" key="4">
    <source>
        <dbReference type="Google" id="ProtNLM"/>
    </source>
</evidence>
<proteinExistence type="predicted"/>
<organism evidence="2 3">
    <name type="scientific">Dioszegia hungarica</name>
    <dbReference type="NCBI Taxonomy" id="4972"/>
    <lineage>
        <taxon>Eukaryota</taxon>
        <taxon>Fungi</taxon>
        <taxon>Dikarya</taxon>
        <taxon>Basidiomycota</taxon>
        <taxon>Agaricomycotina</taxon>
        <taxon>Tremellomycetes</taxon>
        <taxon>Tremellales</taxon>
        <taxon>Bulleribasidiaceae</taxon>
        <taxon>Dioszegia</taxon>
    </lineage>
</organism>
<evidence type="ECO:0000313" key="2">
    <source>
        <dbReference type="EMBL" id="KAI9638205.1"/>
    </source>
</evidence>
<sequence>MSDFAETSSQGLETFLIAQLEGLGISLPSDDLEYIARFVEEDGLEVDEKVEGVKGMLEGLVEDLPDTDGALRKVVAEWDRLQLARPDPPPPAVPTPPPEAAELSEKEIARQYAMRYAYVEGELGELYEEGKPGGKAGDAEAKKLAEEKRLQVLQALKLDGKKKKHKKQQEVDLLAPNLNRDKVNMRLQLEKEAQRNASQTVRDRDKAALEKQK</sequence>
<keyword evidence="3" id="KW-1185">Reference proteome</keyword>
<dbReference type="Proteomes" id="UP001164286">
    <property type="component" value="Unassembled WGS sequence"/>
</dbReference>
<dbReference type="PANTHER" id="PTHR31684">
    <property type="entry name" value="COILED-COIL DOMAIN-CONTAINING PROTEIN 43"/>
    <property type="match status" value="1"/>
</dbReference>
<evidence type="ECO:0000256" key="1">
    <source>
        <dbReference type="SAM" id="MobiDB-lite"/>
    </source>
</evidence>
<evidence type="ECO:0000313" key="3">
    <source>
        <dbReference type="Proteomes" id="UP001164286"/>
    </source>
</evidence>
<accession>A0AA38LWB6</accession>
<feature type="region of interest" description="Disordered" evidence="1">
    <location>
        <begin position="191"/>
        <end position="213"/>
    </location>
</feature>
<comment type="caution">
    <text evidence="2">The sequence shown here is derived from an EMBL/GenBank/DDBJ whole genome shotgun (WGS) entry which is preliminary data.</text>
</comment>
<dbReference type="AlphaFoldDB" id="A0AA38LWB6"/>
<dbReference type="PANTHER" id="PTHR31684:SF2">
    <property type="entry name" value="COILED-COIL DOMAIN-CONTAINING PROTEIN 43"/>
    <property type="match status" value="1"/>
</dbReference>
<dbReference type="InterPro" id="IPR037666">
    <property type="entry name" value="CCDC43"/>
</dbReference>
<dbReference type="RefSeq" id="XP_052947982.1">
    <property type="nucleotide sequence ID" value="XM_053092068.1"/>
</dbReference>